<reference evidence="1 2" key="1">
    <citation type="submission" date="2019-05" db="EMBL/GenBank/DDBJ databases">
        <title>Another draft genome of Portunus trituberculatus and its Hox gene families provides insights of decapod evolution.</title>
        <authorList>
            <person name="Jeong J.-H."/>
            <person name="Song I."/>
            <person name="Kim S."/>
            <person name="Choi T."/>
            <person name="Kim D."/>
            <person name="Ryu S."/>
            <person name="Kim W."/>
        </authorList>
    </citation>
    <scope>NUCLEOTIDE SEQUENCE [LARGE SCALE GENOMIC DNA]</scope>
    <source>
        <tissue evidence="1">Muscle</tissue>
    </source>
</reference>
<organism evidence="1 2">
    <name type="scientific">Portunus trituberculatus</name>
    <name type="common">Swimming crab</name>
    <name type="synonym">Neptunus trituberculatus</name>
    <dbReference type="NCBI Taxonomy" id="210409"/>
    <lineage>
        <taxon>Eukaryota</taxon>
        <taxon>Metazoa</taxon>
        <taxon>Ecdysozoa</taxon>
        <taxon>Arthropoda</taxon>
        <taxon>Crustacea</taxon>
        <taxon>Multicrustacea</taxon>
        <taxon>Malacostraca</taxon>
        <taxon>Eumalacostraca</taxon>
        <taxon>Eucarida</taxon>
        <taxon>Decapoda</taxon>
        <taxon>Pleocyemata</taxon>
        <taxon>Brachyura</taxon>
        <taxon>Eubrachyura</taxon>
        <taxon>Portunoidea</taxon>
        <taxon>Portunidae</taxon>
        <taxon>Portuninae</taxon>
        <taxon>Portunus</taxon>
    </lineage>
</organism>
<name>A0A5B7E6A0_PORTR</name>
<comment type="caution">
    <text evidence="1">The sequence shown here is derived from an EMBL/GenBank/DDBJ whole genome shotgun (WGS) entry which is preliminary data.</text>
</comment>
<gene>
    <name evidence="1" type="ORF">E2C01_022771</name>
</gene>
<evidence type="ECO:0000313" key="1">
    <source>
        <dbReference type="EMBL" id="MPC29532.1"/>
    </source>
</evidence>
<evidence type="ECO:0000313" key="2">
    <source>
        <dbReference type="Proteomes" id="UP000324222"/>
    </source>
</evidence>
<protein>
    <submittedName>
        <fullName evidence="1">Uncharacterized protein</fullName>
    </submittedName>
</protein>
<accession>A0A5B7E6A0</accession>
<keyword evidence="2" id="KW-1185">Reference proteome</keyword>
<proteinExistence type="predicted"/>
<dbReference type="EMBL" id="VSRR010002088">
    <property type="protein sequence ID" value="MPC29532.1"/>
    <property type="molecule type" value="Genomic_DNA"/>
</dbReference>
<dbReference type="AlphaFoldDB" id="A0A5B7E6A0"/>
<sequence length="152" mass="16784">MARVSTSRTKVKRPAAPGLVQLHLPQTLLEARRVVVDIHEAHHHLSRSCRRGRIFTRPASIDQSTIVFQDSTLELFLSKMASYNPANTLTHASPASSVPLPTLTLKAAPVRGHHLDLVLRRGLPVQTADGRAYQASLGMKRKDGVPGQYRQK</sequence>
<dbReference type="Proteomes" id="UP000324222">
    <property type="component" value="Unassembled WGS sequence"/>
</dbReference>